<dbReference type="InterPro" id="IPR036871">
    <property type="entry name" value="PX_dom_sf"/>
</dbReference>
<feature type="compositionally biased region" description="Basic and acidic residues" evidence="1">
    <location>
        <begin position="716"/>
        <end position="731"/>
    </location>
</feature>
<dbReference type="GO" id="GO:0045053">
    <property type="term" value="P:protein retention in Golgi apparatus"/>
    <property type="evidence" value="ECO:0007669"/>
    <property type="project" value="TreeGrafter"/>
</dbReference>
<reference evidence="3" key="1">
    <citation type="submission" date="2016-06" db="EMBL/GenBank/DDBJ databases">
        <authorList>
            <person name="Cuomo C."/>
            <person name="Litvintseva A."/>
            <person name="Heitman J."/>
            <person name="Chen Y."/>
            <person name="Sun S."/>
            <person name="Springer D."/>
            <person name="Dromer F."/>
            <person name="Young S."/>
            <person name="Zeng Q."/>
            <person name="Chapman S."/>
            <person name="Gujja S."/>
            <person name="Saif S."/>
            <person name="Birren B."/>
        </authorList>
    </citation>
    <scope>NUCLEOTIDE SEQUENCE</scope>
    <source>
        <strain evidence="3">CBS 7841</strain>
    </source>
</reference>
<dbReference type="GeneID" id="91090036"/>
<sequence>MDEEQSFARLVSSTTLPARPAWDTPAAGDDHDPWANPFVTDITSNPFASSSYSADPRIVSSSPRETSPYVKKLQREHMVPEMPSVIAAREREKEMAENEAAQRGVYASSAFASPYDLPTTMANDPFAKPFAPIHASRDPVLVPFDSPTSHFEAESSVPAPKEEGKTLLKNLIGKDLMAENDPEMGLRKAFKKSEPPKEKSQVKSKEVKERKVHGLSPTKEQEQRESIQREAKVDVVKTSKEVDGQTTPTELQSQSTPTPSSPVNKNKSPTSVPLPPSPASTPLVSRTHSPLPKPILVSAQENLSRLTTPSTDRVSVSPLDVLDSEPEPKFKNLSLGGSVPYSAPPPLPNKDTPWEDSTSAAAPLITSSGGRLGGKGWGVLDEDDDDEPIGSLINKTRNGTAGLSGGELFGNNNAWGEKDDEGWGESGIDPIPAAPESASTERSFIKDTKEKEQPQSSTATSPPEKKRLPYFQITVSDPTKVGDPVRGYTVYTITTRTSSPHYQKSLFSCLRRYSDFLWLYEQLVVNNPGIIVPQVPGKHPFGRFGEEFVETRRKALERCLRKITSNPVLQLDPDLRLFLESDNFAYDSKERKAQTAAATPASEKTSGLLSGWTGSRYVEEDDWFEKRRSFLEALEAQLKTLSKAIEISSKHRIDLALALGEYAESLTALAESDLGASLSHSLSSFSNLFSTQKIHSESHAKSERYVGEKSGSMEELEGKREGSDEAKEGEGKNAASWKIRGQGSIISWRNCNGRP</sequence>
<dbReference type="SUPFAM" id="SSF64268">
    <property type="entry name" value="PX domain"/>
    <property type="match status" value="1"/>
</dbReference>
<dbReference type="PROSITE" id="PS50195">
    <property type="entry name" value="PX"/>
    <property type="match status" value="1"/>
</dbReference>
<dbReference type="RefSeq" id="XP_066071287.1">
    <property type="nucleotide sequence ID" value="XM_066215190.1"/>
</dbReference>
<feature type="compositionally biased region" description="Low complexity" evidence="1">
    <location>
        <begin position="245"/>
        <end position="262"/>
    </location>
</feature>
<dbReference type="GO" id="GO:0005768">
    <property type="term" value="C:endosome"/>
    <property type="evidence" value="ECO:0007669"/>
    <property type="project" value="TreeGrafter"/>
</dbReference>
<feature type="compositionally biased region" description="Basic and acidic residues" evidence="1">
    <location>
        <begin position="191"/>
        <end position="209"/>
    </location>
</feature>
<gene>
    <name evidence="3" type="ORF">L203_105827</name>
</gene>
<dbReference type="InterPro" id="IPR001683">
    <property type="entry name" value="PX_dom"/>
</dbReference>
<dbReference type="InterPro" id="IPR027267">
    <property type="entry name" value="AH/BAR_dom_sf"/>
</dbReference>
<evidence type="ECO:0000313" key="4">
    <source>
        <dbReference type="Proteomes" id="UP000094043"/>
    </source>
</evidence>
<dbReference type="GO" id="GO:0005829">
    <property type="term" value="C:cytosol"/>
    <property type="evidence" value="ECO:0007669"/>
    <property type="project" value="GOC"/>
</dbReference>
<evidence type="ECO:0000256" key="1">
    <source>
        <dbReference type="SAM" id="MobiDB-lite"/>
    </source>
</evidence>
<dbReference type="Proteomes" id="UP000094043">
    <property type="component" value="Chromosome 7"/>
</dbReference>
<name>A0AAJ8M4C4_9TREE</name>
<dbReference type="Pfam" id="PF09325">
    <property type="entry name" value="Vps5"/>
    <property type="match status" value="1"/>
</dbReference>
<feature type="compositionally biased region" description="Basic and acidic residues" evidence="1">
    <location>
        <begin position="219"/>
        <end position="243"/>
    </location>
</feature>
<dbReference type="FunFam" id="3.30.1520.10:FF:000013">
    <property type="entry name" value="Putative Sorting nexin 3"/>
    <property type="match status" value="1"/>
</dbReference>
<dbReference type="PANTHER" id="PTHR10555:SF170">
    <property type="entry name" value="FI18122P1"/>
    <property type="match status" value="1"/>
</dbReference>
<feature type="domain" description="PX" evidence="2">
    <location>
        <begin position="469"/>
        <end position="585"/>
    </location>
</feature>
<dbReference type="Gene3D" id="1.20.1270.60">
    <property type="entry name" value="Arfaptin homology (AH) domain/BAR domain"/>
    <property type="match status" value="1"/>
</dbReference>
<protein>
    <recommendedName>
        <fullName evidence="2">PX domain-containing protein</fullName>
    </recommendedName>
</protein>
<dbReference type="PANTHER" id="PTHR10555">
    <property type="entry name" value="SORTING NEXIN"/>
    <property type="match status" value="1"/>
</dbReference>
<feature type="region of interest" description="Disordered" evidence="1">
    <location>
        <begin position="185"/>
        <end position="384"/>
    </location>
</feature>
<feature type="compositionally biased region" description="Polar residues" evidence="1">
    <location>
        <begin position="355"/>
        <end position="368"/>
    </location>
</feature>
<dbReference type="InterPro" id="IPR037868">
    <property type="entry name" value="PX_Vps5"/>
</dbReference>
<evidence type="ECO:0000259" key="2">
    <source>
        <dbReference type="PROSITE" id="PS50195"/>
    </source>
</evidence>
<accession>A0AAJ8M4C4</accession>
<dbReference type="KEGG" id="cdep:91090036"/>
<dbReference type="AlphaFoldDB" id="A0AAJ8M4C4"/>
<dbReference type="EMBL" id="CP143790">
    <property type="protein sequence ID" value="WVN90587.1"/>
    <property type="molecule type" value="Genomic_DNA"/>
</dbReference>
<dbReference type="GO" id="GO:0042147">
    <property type="term" value="P:retrograde transport, endosome to Golgi"/>
    <property type="evidence" value="ECO:0007669"/>
    <property type="project" value="TreeGrafter"/>
</dbReference>
<reference evidence="3" key="2">
    <citation type="journal article" date="2022" name="Elife">
        <title>Obligate sexual reproduction of a homothallic fungus closely related to the Cryptococcus pathogenic species complex.</title>
        <authorList>
            <person name="Passer A.R."/>
            <person name="Clancey S.A."/>
            <person name="Shea T."/>
            <person name="David-Palma M."/>
            <person name="Averette A.F."/>
            <person name="Boekhout T."/>
            <person name="Porcel B.M."/>
            <person name="Nowrousian M."/>
            <person name="Cuomo C.A."/>
            <person name="Sun S."/>
            <person name="Heitman J."/>
            <person name="Coelho M.A."/>
        </authorList>
    </citation>
    <scope>NUCLEOTIDE SEQUENCE</scope>
    <source>
        <strain evidence="3">CBS 7841</strain>
    </source>
</reference>
<proteinExistence type="predicted"/>
<dbReference type="SMART" id="SM00312">
    <property type="entry name" value="PX"/>
    <property type="match status" value="1"/>
</dbReference>
<feature type="region of interest" description="Disordered" evidence="1">
    <location>
        <begin position="145"/>
        <end position="164"/>
    </location>
</feature>
<dbReference type="Gene3D" id="3.30.1520.10">
    <property type="entry name" value="Phox-like domain"/>
    <property type="match status" value="1"/>
</dbReference>
<dbReference type="InterPro" id="IPR015404">
    <property type="entry name" value="Vps5_C"/>
</dbReference>
<evidence type="ECO:0000313" key="3">
    <source>
        <dbReference type="EMBL" id="WVN90587.1"/>
    </source>
</evidence>
<feature type="compositionally biased region" description="Polar residues" evidence="1">
    <location>
        <begin position="299"/>
        <end position="314"/>
    </location>
</feature>
<dbReference type="CDD" id="cd06861">
    <property type="entry name" value="PX_Vps5p"/>
    <property type="match status" value="1"/>
</dbReference>
<feature type="compositionally biased region" description="Polar residues" evidence="1">
    <location>
        <begin position="41"/>
        <end position="65"/>
    </location>
</feature>
<feature type="region of interest" description="Disordered" evidence="1">
    <location>
        <begin position="1"/>
        <end position="76"/>
    </location>
</feature>
<feature type="compositionally biased region" description="Basic and acidic residues" evidence="1">
    <location>
        <begin position="443"/>
        <end position="453"/>
    </location>
</feature>
<dbReference type="Pfam" id="PF00787">
    <property type="entry name" value="PX"/>
    <property type="match status" value="1"/>
</dbReference>
<dbReference type="GO" id="GO:0035091">
    <property type="term" value="F:phosphatidylinositol binding"/>
    <property type="evidence" value="ECO:0007669"/>
    <property type="project" value="InterPro"/>
</dbReference>
<keyword evidence="4" id="KW-1185">Reference proteome</keyword>
<feature type="region of interest" description="Disordered" evidence="1">
    <location>
        <begin position="699"/>
        <end position="738"/>
    </location>
</feature>
<feature type="region of interest" description="Disordered" evidence="1">
    <location>
        <begin position="412"/>
        <end position="468"/>
    </location>
</feature>
<organism evidence="3 4">
    <name type="scientific">Cryptococcus depauperatus CBS 7841</name>
    <dbReference type="NCBI Taxonomy" id="1295531"/>
    <lineage>
        <taxon>Eukaryota</taxon>
        <taxon>Fungi</taxon>
        <taxon>Dikarya</taxon>
        <taxon>Basidiomycota</taxon>
        <taxon>Agaricomycotina</taxon>
        <taxon>Tremellomycetes</taxon>
        <taxon>Tremellales</taxon>
        <taxon>Cryptococcaceae</taxon>
        <taxon>Cryptococcus</taxon>
    </lineage>
</organism>
<reference evidence="3" key="3">
    <citation type="submission" date="2024-01" db="EMBL/GenBank/DDBJ databases">
        <authorList>
            <person name="Coelho M.A."/>
            <person name="David-Palma M."/>
            <person name="Shea T."/>
            <person name="Sun S."/>
            <person name="Cuomo C.A."/>
            <person name="Heitman J."/>
        </authorList>
    </citation>
    <scope>NUCLEOTIDE SEQUENCE</scope>
    <source>
        <strain evidence="3">CBS 7841</strain>
    </source>
</reference>